<dbReference type="OrthoDB" id="3270501at2759"/>
<sequence>CLQLFSVFGGILTKWRNWLSTENLTCLAELKLYVHEEHVCDDAVKKRLKRKHADVIEEKLVRGDASSCSGGEVTVAETSDQQEDPAGDGPSPTARSQGIREVA</sequence>
<dbReference type="InParanoid" id="A0A0D0CYH8"/>
<protein>
    <submittedName>
        <fullName evidence="2">Uncharacterized protein</fullName>
    </submittedName>
</protein>
<reference evidence="3" key="2">
    <citation type="submission" date="2015-01" db="EMBL/GenBank/DDBJ databases">
        <title>Evolutionary Origins and Diversification of the Mycorrhizal Mutualists.</title>
        <authorList>
            <consortium name="DOE Joint Genome Institute"/>
            <consortium name="Mycorrhizal Genomics Consortium"/>
            <person name="Kohler A."/>
            <person name="Kuo A."/>
            <person name="Nagy L.G."/>
            <person name="Floudas D."/>
            <person name="Copeland A."/>
            <person name="Barry K.W."/>
            <person name="Cichocki N."/>
            <person name="Veneault-Fourrey C."/>
            <person name="LaButti K."/>
            <person name="Lindquist E.A."/>
            <person name="Lipzen A."/>
            <person name="Lundell T."/>
            <person name="Morin E."/>
            <person name="Murat C."/>
            <person name="Riley R."/>
            <person name="Ohm R."/>
            <person name="Sun H."/>
            <person name="Tunlid A."/>
            <person name="Henrissat B."/>
            <person name="Grigoriev I.V."/>
            <person name="Hibbett D.S."/>
            <person name="Martin F."/>
        </authorList>
    </citation>
    <scope>NUCLEOTIDE SEQUENCE [LARGE SCALE GENOMIC DNA]</scope>
    <source>
        <strain evidence="3">Ve08.2h10</strain>
    </source>
</reference>
<dbReference type="Proteomes" id="UP000054538">
    <property type="component" value="Unassembled WGS sequence"/>
</dbReference>
<evidence type="ECO:0000256" key="1">
    <source>
        <dbReference type="SAM" id="MobiDB-lite"/>
    </source>
</evidence>
<keyword evidence="3" id="KW-1185">Reference proteome</keyword>
<organism evidence="2 3">
    <name type="scientific">Paxillus rubicundulus Ve08.2h10</name>
    <dbReference type="NCBI Taxonomy" id="930991"/>
    <lineage>
        <taxon>Eukaryota</taxon>
        <taxon>Fungi</taxon>
        <taxon>Dikarya</taxon>
        <taxon>Basidiomycota</taxon>
        <taxon>Agaricomycotina</taxon>
        <taxon>Agaricomycetes</taxon>
        <taxon>Agaricomycetidae</taxon>
        <taxon>Boletales</taxon>
        <taxon>Paxilineae</taxon>
        <taxon>Paxillaceae</taxon>
        <taxon>Paxillus</taxon>
    </lineage>
</organism>
<proteinExistence type="predicted"/>
<dbReference type="HOGENOM" id="CLU_2270191_0_0_1"/>
<dbReference type="EMBL" id="KN830787">
    <property type="protein sequence ID" value="KIK72474.1"/>
    <property type="molecule type" value="Genomic_DNA"/>
</dbReference>
<accession>A0A0D0CYH8</accession>
<feature type="region of interest" description="Disordered" evidence="1">
    <location>
        <begin position="64"/>
        <end position="103"/>
    </location>
</feature>
<evidence type="ECO:0000313" key="3">
    <source>
        <dbReference type="Proteomes" id="UP000054538"/>
    </source>
</evidence>
<name>A0A0D0CYH8_9AGAM</name>
<feature type="non-terminal residue" evidence="2">
    <location>
        <position position="1"/>
    </location>
</feature>
<evidence type="ECO:0000313" key="2">
    <source>
        <dbReference type="EMBL" id="KIK72474.1"/>
    </source>
</evidence>
<gene>
    <name evidence="2" type="ORF">PAXRUDRAFT_180593</name>
</gene>
<reference evidence="2 3" key="1">
    <citation type="submission" date="2014-04" db="EMBL/GenBank/DDBJ databases">
        <authorList>
            <consortium name="DOE Joint Genome Institute"/>
            <person name="Kuo A."/>
            <person name="Kohler A."/>
            <person name="Jargeat P."/>
            <person name="Nagy L.G."/>
            <person name="Floudas D."/>
            <person name="Copeland A."/>
            <person name="Barry K.W."/>
            <person name="Cichocki N."/>
            <person name="Veneault-Fourrey C."/>
            <person name="LaButti K."/>
            <person name="Lindquist E.A."/>
            <person name="Lipzen A."/>
            <person name="Lundell T."/>
            <person name="Morin E."/>
            <person name="Murat C."/>
            <person name="Sun H."/>
            <person name="Tunlid A."/>
            <person name="Henrissat B."/>
            <person name="Grigoriev I.V."/>
            <person name="Hibbett D.S."/>
            <person name="Martin F."/>
            <person name="Nordberg H.P."/>
            <person name="Cantor M.N."/>
            <person name="Hua S.X."/>
        </authorList>
    </citation>
    <scope>NUCLEOTIDE SEQUENCE [LARGE SCALE GENOMIC DNA]</scope>
    <source>
        <strain evidence="2 3">Ve08.2h10</strain>
    </source>
</reference>
<dbReference type="AlphaFoldDB" id="A0A0D0CYH8"/>